<protein>
    <submittedName>
        <fullName evidence="9">MmpS family transport accessory protein</fullName>
    </submittedName>
</protein>
<dbReference type="Proteomes" id="UP001595909">
    <property type="component" value="Unassembled WGS sequence"/>
</dbReference>
<evidence type="ECO:0000313" key="10">
    <source>
        <dbReference type="Proteomes" id="UP001595909"/>
    </source>
</evidence>
<accession>A0ABV9RCQ9</accession>
<evidence type="ECO:0000256" key="3">
    <source>
        <dbReference type="ARBA" id="ARBA00022475"/>
    </source>
</evidence>
<evidence type="ECO:0000313" key="9">
    <source>
        <dbReference type="EMBL" id="MFC4830987.1"/>
    </source>
</evidence>
<name>A0ABV9RCQ9_9PSEU</name>
<keyword evidence="6 8" id="KW-0472">Membrane</keyword>
<dbReference type="Pfam" id="PF05423">
    <property type="entry name" value="Mycobact_memb"/>
    <property type="match status" value="1"/>
</dbReference>
<evidence type="ECO:0000256" key="2">
    <source>
        <dbReference type="ARBA" id="ARBA00007531"/>
    </source>
</evidence>
<comment type="subcellular location">
    <subcellularLocation>
        <location evidence="1">Cell membrane</location>
    </subcellularLocation>
</comment>
<keyword evidence="3" id="KW-1003">Cell membrane</keyword>
<comment type="caution">
    <text evidence="9">The sequence shown here is derived from an EMBL/GenBank/DDBJ whole genome shotgun (WGS) entry which is preliminary data.</text>
</comment>
<dbReference type="Gene3D" id="2.60.40.2880">
    <property type="entry name" value="MmpS1-5, C-terminal soluble domain"/>
    <property type="match status" value="1"/>
</dbReference>
<evidence type="ECO:0000256" key="8">
    <source>
        <dbReference type="SAM" id="Phobius"/>
    </source>
</evidence>
<keyword evidence="5 8" id="KW-1133">Transmembrane helix</keyword>
<dbReference type="InterPro" id="IPR038468">
    <property type="entry name" value="MmpS_C"/>
</dbReference>
<feature type="transmembrane region" description="Helical" evidence="8">
    <location>
        <begin position="80"/>
        <end position="98"/>
    </location>
</feature>
<proteinExistence type="inferred from homology"/>
<gene>
    <name evidence="9" type="ORF">ACFPEL_01080</name>
</gene>
<dbReference type="RefSeq" id="WP_274190262.1">
    <property type="nucleotide sequence ID" value="NZ_BAABHN010000002.1"/>
</dbReference>
<feature type="compositionally biased region" description="Low complexity" evidence="7">
    <location>
        <begin position="105"/>
        <end position="123"/>
    </location>
</feature>
<dbReference type="InterPro" id="IPR008693">
    <property type="entry name" value="MmpS"/>
</dbReference>
<evidence type="ECO:0000256" key="6">
    <source>
        <dbReference type="ARBA" id="ARBA00023136"/>
    </source>
</evidence>
<keyword evidence="4 8" id="KW-0812">Transmembrane</keyword>
<sequence length="226" mass="22534">MSQPPTPQWDAQQGRWVLPEQAQYAPPPGYAQSQPGHGSASGGPRHGGPNPSYGAPQAGYGQPTGQWPPPPPAPKKSRKWPWIVGGVVLLIILISAITSGGSPAPTGAMGAAPSAAPSSAPAASGGGGDTSAPAASGVVFEVTGSGRATSISYGTNGGISQANGERLPWTESVEASDGFGVYSLTAQSNGSGEITCRITVDGEEIARQTSTGQYAVVSCSGSDTGF</sequence>
<evidence type="ECO:0000256" key="1">
    <source>
        <dbReference type="ARBA" id="ARBA00004236"/>
    </source>
</evidence>
<feature type="region of interest" description="Disordered" evidence="7">
    <location>
        <begin position="1"/>
        <end position="78"/>
    </location>
</feature>
<reference evidence="10" key="1">
    <citation type="journal article" date="2019" name="Int. J. Syst. Evol. Microbiol.">
        <title>The Global Catalogue of Microorganisms (GCM) 10K type strain sequencing project: providing services to taxonomists for standard genome sequencing and annotation.</title>
        <authorList>
            <consortium name="The Broad Institute Genomics Platform"/>
            <consortium name="The Broad Institute Genome Sequencing Center for Infectious Disease"/>
            <person name="Wu L."/>
            <person name="Ma J."/>
        </authorList>
    </citation>
    <scope>NUCLEOTIDE SEQUENCE [LARGE SCALE GENOMIC DNA]</scope>
    <source>
        <strain evidence="10">CCUG 50347</strain>
    </source>
</reference>
<feature type="region of interest" description="Disordered" evidence="7">
    <location>
        <begin position="105"/>
        <end position="132"/>
    </location>
</feature>
<evidence type="ECO:0000256" key="5">
    <source>
        <dbReference type="ARBA" id="ARBA00022989"/>
    </source>
</evidence>
<evidence type="ECO:0000256" key="7">
    <source>
        <dbReference type="SAM" id="MobiDB-lite"/>
    </source>
</evidence>
<dbReference type="EMBL" id="JBHSIM010000002">
    <property type="protein sequence ID" value="MFC4830987.1"/>
    <property type="molecule type" value="Genomic_DNA"/>
</dbReference>
<evidence type="ECO:0000256" key="4">
    <source>
        <dbReference type="ARBA" id="ARBA00022692"/>
    </source>
</evidence>
<organism evidence="9 10">
    <name type="scientific">Actinomycetospora chibensis</name>
    <dbReference type="NCBI Taxonomy" id="663606"/>
    <lineage>
        <taxon>Bacteria</taxon>
        <taxon>Bacillati</taxon>
        <taxon>Actinomycetota</taxon>
        <taxon>Actinomycetes</taxon>
        <taxon>Pseudonocardiales</taxon>
        <taxon>Pseudonocardiaceae</taxon>
        <taxon>Actinomycetospora</taxon>
    </lineage>
</organism>
<keyword evidence="10" id="KW-1185">Reference proteome</keyword>
<comment type="similarity">
    <text evidence="2">Belongs to the MmpS family.</text>
</comment>